<comment type="caution">
    <text evidence="1">The sequence shown here is derived from an EMBL/GenBank/DDBJ whole genome shotgun (WGS) entry which is preliminary data.</text>
</comment>
<dbReference type="EMBL" id="MLQQ01000040">
    <property type="protein sequence ID" value="OIJ10105.1"/>
    <property type="molecule type" value="Genomic_DNA"/>
</dbReference>
<accession>A0A1S2LF17</accession>
<sequence length="233" mass="25962">MAKEKEKLCIRVDKVYDWITREIHKDFCFEGPEGLAKLGFNGDPDCVYPGVDPCAVFPEDATLEVKCFPTDAAGNKIDVDDIKVAQVGERQDVFVEDLDTTLQLVRLKTTGHFVIQVTAVECGKKVLGVLESKPQPFCIIDKYLLCAPEGTEINAHIYYFECEGTLTCENGEFEQLAATLLLCQSVQVEAEVKVEVEGKICQPREEIIAPISVCPDITFPPQCPEIFPPRKKC</sequence>
<dbReference type="OrthoDB" id="2680078at2"/>
<gene>
    <name evidence="1" type="ORF">BKP35_13390</name>
</gene>
<proteinExistence type="predicted"/>
<name>A0A1S2LF17_9BACI</name>
<keyword evidence="2" id="KW-1185">Reference proteome</keyword>
<dbReference type="AlphaFoldDB" id="A0A1S2LF17"/>
<evidence type="ECO:0000313" key="2">
    <source>
        <dbReference type="Proteomes" id="UP000180098"/>
    </source>
</evidence>
<dbReference type="RefSeq" id="WP_071313869.1">
    <property type="nucleotide sequence ID" value="NZ_MLQQ01000040.1"/>
</dbReference>
<organism evidence="1 2">
    <name type="scientific">Anaerobacillus arseniciselenatis</name>
    <dbReference type="NCBI Taxonomy" id="85682"/>
    <lineage>
        <taxon>Bacteria</taxon>
        <taxon>Bacillati</taxon>
        <taxon>Bacillota</taxon>
        <taxon>Bacilli</taxon>
        <taxon>Bacillales</taxon>
        <taxon>Bacillaceae</taxon>
        <taxon>Anaerobacillus</taxon>
    </lineage>
</organism>
<reference evidence="1 2" key="1">
    <citation type="submission" date="2016-10" db="EMBL/GenBank/DDBJ databases">
        <title>Draft genome sequences of four alkaliphilic bacteria belonging to the Anaerobacillus genus.</title>
        <authorList>
            <person name="Bassil N.M."/>
            <person name="Lloyd J.R."/>
        </authorList>
    </citation>
    <scope>NUCLEOTIDE SEQUENCE [LARGE SCALE GENOMIC DNA]</scope>
    <source>
        <strain evidence="1 2">DSM 15340</strain>
    </source>
</reference>
<dbReference type="Proteomes" id="UP000180098">
    <property type="component" value="Unassembled WGS sequence"/>
</dbReference>
<protein>
    <submittedName>
        <fullName evidence="1">Uncharacterized protein</fullName>
    </submittedName>
</protein>
<evidence type="ECO:0000313" key="1">
    <source>
        <dbReference type="EMBL" id="OIJ10105.1"/>
    </source>
</evidence>